<dbReference type="InterPro" id="IPR052900">
    <property type="entry name" value="Phospholipid_Metab_Enz"/>
</dbReference>
<evidence type="ECO:0000259" key="2">
    <source>
        <dbReference type="Pfam" id="PF16655"/>
    </source>
</evidence>
<dbReference type="Gene3D" id="3.60.21.70">
    <property type="entry name" value="PhoD-like phosphatase"/>
    <property type="match status" value="1"/>
</dbReference>
<dbReference type="PANTHER" id="PTHR43606">
    <property type="entry name" value="PHOSPHATASE, PUTATIVE (AFU_ORTHOLOGUE AFUA_6G08710)-RELATED"/>
    <property type="match status" value="1"/>
</dbReference>
<keyword evidence="4" id="KW-1185">Reference proteome</keyword>
<evidence type="ECO:0000259" key="1">
    <source>
        <dbReference type="Pfam" id="PF09423"/>
    </source>
</evidence>
<dbReference type="PROSITE" id="PS51318">
    <property type="entry name" value="TAT"/>
    <property type="match status" value="1"/>
</dbReference>
<dbReference type="HOGENOM" id="CLU_015982_1_0_6"/>
<feature type="domain" description="PhoD-like phosphatase metallophosphatase" evidence="1">
    <location>
        <begin position="146"/>
        <end position="543"/>
    </location>
</feature>
<dbReference type="SUPFAM" id="SSF56300">
    <property type="entry name" value="Metallo-dependent phosphatases"/>
    <property type="match status" value="1"/>
</dbReference>
<evidence type="ECO:0000313" key="4">
    <source>
        <dbReference type="Proteomes" id="UP000006764"/>
    </source>
</evidence>
<organism evidence="3 4">
    <name type="scientific">Isoalcanivorax pacificus W11-5</name>
    <dbReference type="NCBI Taxonomy" id="391936"/>
    <lineage>
        <taxon>Bacteria</taxon>
        <taxon>Pseudomonadati</taxon>
        <taxon>Pseudomonadota</taxon>
        <taxon>Gammaproteobacteria</taxon>
        <taxon>Oceanospirillales</taxon>
        <taxon>Alcanivoracaceae</taxon>
        <taxon>Isoalcanivorax</taxon>
    </lineage>
</organism>
<dbReference type="Gene3D" id="2.60.40.380">
    <property type="entry name" value="Purple acid phosphatase-like, N-terminal"/>
    <property type="match status" value="1"/>
</dbReference>
<dbReference type="InterPro" id="IPR032093">
    <property type="entry name" value="PhoD_N"/>
</dbReference>
<dbReference type="Pfam" id="PF09423">
    <property type="entry name" value="PhoD"/>
    <property type="match status" value="1"/>
</dbReference>
<dbReference type="InterPro" id="IPR018946">
    <property type="entry name" value="PhoD-like_MPP"/>
</dbReference>
<accession>A0A0B4XPS7</accession>
<feature type="domain" description="Phospholipase D N-terminal" evidence="2">
    <location>
        <begin position="45"/>
        <end position="135"/>
    </location>
</feature>
<dbReference type="Pfam" id="PF16655">
    <property type="entry name" value="PhoD_N"/>
    <property type="match status" value="1"/>
</dbReference>
<dbReference type="InterPro" id="IPR038607">
    <property type="entry name" value="PhoD-like_sf"/>
</dbReference>
<proteinExistence type="predicted"/>
<dbReference type="InterPro" id="IPR029052">
    <property type="entry name" value="Metallo-depent_PP-like"/>
</dbReference>
<dbReference type="CDD" id="cd07389">
    <property type="entry name" value="MPP_PhoD"/>
    <property type="match status" value="1"/>
</dbReference>
<dbReference type="InterPro" id="IPR006311">
    <property type="entry name" value="TAT_signal"/>
</dbReference>
<dbReference type="RefSeq" id="WP_008734022.1">
    <property type="nucleotide sequence ID" value="NZ_CP004387.1"/>
</dbReference>
<gene>
    <name evidence="3" type="ORF">S7S_13995</name>
</gene>
<dbReference type="Proteomes" id="UP000006764">
    <property type="component" value="Chromosome"/>
</dbReference>
<reference evidence="3 4" key="1">
    <citation type="journal article" date="2012" name="J. Bacteriol.">
        <title>Genome sequence of an alkane-degrading bacterium, Alcanivorax pacificus type strain W11-5, isolated from deep sea sediment.</title>
        <authorList>
            <person name="Lai Q."/>
            <person name="Shao Z."/>
        </authorList>
    </citation>
    <scope>NUCLEOTIDE SEQUENCE [LARGE SCALE GENOMIC DNA]</scope>
    <source>
        <strain evidence="3 4">W11-5</strain>
    </source>
</reference>
<sequence length="577" mass="63464">MRRVTRRDFLQISALGLGAVAVSTGLSGCGGSSSSSRGRKVGFRHGVASGDPLSDRVLLWTRVTPEDFDTTAIEVGWEVATDAGFADLVHSGTAQVSFEHDYTLKVDVLDLLPGSIYYYRFRAAGELSPAGVTRTLPQGSVTQVKFAVLSCSNYPAGYFNVYAEAAKEQGLDAVLHLGDYLYEYDSQGYAGEDAEAMGRLLPANNDVELLTLLDYRRRYAHYRTDTDLQALHASAPFIAVWDDHEIANDTWREGAENHDPATEGEFLARKLQALQAYFEWMPVRPAMPDDEEIIYRSFDFGDLVSLHMLDTRVIGRDEQLNYADYLTADGINLPAFQAAMGDPNRSLLGAEQRLWLQNQLMSSAATWQVLGQQVLMARIHMPAEMLQGVLAQDPALIGLIAELTELKGRYLMNDPNLTPEEIARVTTVLPYNLDAWDGYVVERETLLGTAHAASKNLVVLAGDTHNAWASNLTDMDGNAAGVEFATASVSSPGLEEYLQLPPEMVPTAEQAISLLVDDLHYLNANQRGYLLVTFTATEARADWRYVSTVKAREYSLDASRARSLVVQAGSNTLSELV</sequence>
<evidence type="ECO:0000313" key="3">
    <source>
        <dbReference type="EMBL" id="AJD49211.1"/>
    </source>
</evidence>
<dbReference type="PANTHER" id="PTHR43606:SF2">
    <property type="entry name" value="ALKALINE PHOSPHATASE FAMILY PROTEIN (AFU_ORTHOLOGUE AFUA_5G03860)"/>
    <property type="match status" value="1"/>
</dbReference>
<dbReference type="AlphaFoldDB" id="A0A0B4XPS7"/>
<dbReference type="PROSITE" id="PS51257">
    <property type="entry name" value="PROKAR_LIPOPROTEIN"/>
    <property type="match status" value="1"/>
</dbReference>
<name>A0A0B4XPS7_9GAMM</name>
<dbReference type="STRING" id="391936.S7S_13995"/>
<dbReference type="OrthoDB" id="327733at2"/>
<dbReference type="EMBL" id="CP004387">
    <property type="protein sequence ID" value="AJD49211.1"/>
    <property type="molecule type" value="Genomic_DNA"/>
</dbReference>
<protein>
    <submittedName>
        <fullName evidence="3">Phosphodiesterase/alkaline phosphatase D</fullName>
    </submittedName>
</protein>
<dbReference type="KEGG" id="apac:S7S_13995"/>